<protein>
    <submittedName>
        <fullName evidence="6">LacI family transcriptional regulator</fullName>
    </submittedName>
</protein>
<dbReference type="SUPFAM" id="SSF53822">
    <property type="entry name" value="Periplasmic binding protein-like I"/>
    <property type="match status" value="1"/>
</dbReference>
<dbReference type="CDD" id="cd01392">
    <property type="entry name" value="HTH_LacI"/>
    <property type="match status" value="1"/>
</dbReference>
<evidence type="ECO:0000256" key="1">
    <source>
        <dbReference type="ARBA" id="ARBA00023015"/>
    </source>
</evidence>
<dbReference type="Gene3D" id="3.40.50.2300">
    <property type="match status" value="2"/>
</dbReference>
<dbReference type="InParanoid" id="A0A146GC86"/>
<proteinExistence type="predicted"/>
<dbReference type="Proteomes" id="UP000076023">
    <property type="component" value="Unassembled WGS sequence"/>
</dbReference>
<evidence type="ECO:0000256" key="4">
    <source>
        <dbReference type="SAM" id="MobiDB-lite"/>
    </source>
</evidence>
<dbReference type="Gene3D" id="1.10.260.40">
    <property type="entry name" value="lambda repressor-like DNA-binding domains"/>
    <property type="match status" value="1"/>
</dbReference>
<dbReference type="InterPro" id="IPR028082">
    <property type="entry name" value="Peripla_BP_I"/>
</dbReference>
<name>A0A146GC86_TERSA</name>
<feature type="domain" description="HTH lacI-type" evidence="5">
    <location>
        <begin position="13"/>
        <end position="67"/>
    </location>
</feature>
<dbReference type="InterPro" id="IPR000843">
    <property type="entry name" value="HTH_LacI"/>
</dbReference>
<evidence type="ECO:0000256" key="3">
    <source>
        <dbReference type="ARBA" id="ARBA00023163"/>
    </source>
</evidence>
<feature type="region of interest" description="Disordered" evidence="4">
    <location>
        <begin position="345"/>
        <end position="366"/>
    </location>
</feature>
<dbReference type="SMART" id="SM00354">
    <property type="entry name" value="HTH_LACI"/>
    <property type="match status" value="1"/>
</dbReference>
<keyword evidence="3" id="KW-0804">Transcription</keyword>
<comment type="caution">
    <text evidence="6">The sequence shown here is derived from an EMBL/GenBank/DDBJ whole genome shotgun (WGS) entry which is preliminary data.</text>
</comment>
<dbReference type="InterPro" id="IPR046335">
    <property type="entry name" value="LacI/GalR-like_sensor"/>
</dbReference>
<dbReference type="AlphaFoldDB" id="A0A146GC86"/>
<dbReference type="GO" id="GO:0003700">
    <property type="term" value="F:DNA-binding transcription factor activity"/>
    <property type="evidence" value="ECO:0007669"/>
    <property type="project" value="TreeGrafter"/>
</dbReference>
<keyword evidence="7" id="KW-1185">Reference proteome</keyword>
<dbReference type="SUPFAM" id="SSF47413">
    <property type="entry name" value="lambda repressor-like DNA-binding domains"/>
    <property type="match status" value="1"/>
</dbReference>
<dbReference type="PANTHER" id="PTHR30146:SF109">
    <property type="entry name" value="HTH-TYPE TRANSCRIPTIONAL REGULATOR GALS"/>
    <property type="match status" value="1"/>
</dbReference>
<dbReference type="Pfam" id="PF13377">
    <property type="entry name" value="Peripla_BP_3"/>
    <property type="match status" value="1"/>
</dbReference>
<evidence type="ECO:0000256" key="2">
    <source>
        <dbReference type="ARBA" id="ARBA00023125"/>
    </source>
</evidence>
<gene>
    <name evidence="6" type="ORF">TSACC_22570</name>
</gene>
<dbReference type="InterPro" id="IPR010982">
    <property type="entry name" value="Lambda_DNA-bd_dom_sf"/>
</dbReference>
<dbReference type="Pfam" id="PF00356">
    <property type="entry name" value="LacI"/>
    <property type="match status" value="1"/>
</dbReference>
<dbReference type="RefSeq" id="WP_075079805.1">
    <property type="nucleotide sequence ID" value="NZ_BDCO01000002.1"/>
</dbReference>
<accession>A0A146GC86</accession>
<dbReference type="EMBL" id="BDCO01000002">
    <property type="protein sequence ID" value="GAT34146.1"/>
    <property type="molecule type" value="Genomic_DNA"/>
</dbReference>
<keyword evidence="2" id="KW-0238">DNA-binding</keyword>
<keyword evidence="1" id="KW-0805">Transcription regulation</keyword>
<evidence type="ECO:0000313" key="6">
    <source>
        <dbReference type="EMBL" id="GAT34146.1"/>
    </source>
</evidence>
<reference evidence="7" key="1">
    <citation type="journal article" date="2017" name="Genome Announc.">
        <title>Draft Genome Sequence of Terrimicrobium sacchariphilum NM-5T, a Facultative Anaerobic Soil Bacterium of the Class Spartobacteria.</title>
        <authorList>
            <person name="Qiu Y.L."/>
            <person name="Tourlousse D.M."/>
            <person name="Matsuura N."/>
            <person name="Ohashi A."/>
            <person name="Sekiguchi Y."/>
        </authorList>
    </citation>
    <scope>NUCLEOTIDE SEQUENCE [LARGE SCALE GENOMIC DNA]</scope>
    <source>
        <strain evidence="7">NM-5</strain>
    </source>
</reference>
<evidence type="ECO:0000259" key="5">
    <source>
        <dbReference type="PROSITE" id="PS50932"/>
    </source>
</evidence>
<evidence type="ECO:0000313" key="7">
    <source>
        <dbReference type="Proteomes" id="UP000076023"/>
    </source>
</evidence>
<sequence length="366" mass="41396">MSSPDASGPVKRVTIRDIAKVAGVHFTTVGLALRGSAQLPEGTRQRIRDIAERLGYRPDPMLAALNVYRRANQPRRYQATLAWINNWPDREALHRNECFQEYFAGAQRRAEKMGYVLEEFWLAEPGMTPERLVGILKARNIEGLLLAPQPAPNMFPALSYENFAVLSFGYSLQPSVFHVVTNHHFHSINLTLSNLFQRGYKRVGFFGEQAWDDKVEHSWVGGMAMARALNPGMMEVPPLLKREPSDRELRQWLKVNRPDVVISYTGASEWFHQLGYKIPEDLGFASLSLAQEISSISGIYQNNVRIGEAAVDFIISMLHSGERGIPRTPTRILVESEWIEGTTLRDQRTRPAAGKRRKSNELSAKV</sequence>
<dbReference type="OrthoDB" id="183213at2"/>
<dbReference type="PANTHER" id="PTHR30146">
    <property type="entry name" value="LACI-RELATED TRANSCRIPTIONAL REPRESSOR"/>
    <property type="match status" value="1"/>
</dbReference>
<dbReference type="GO" id="GO:0000976">
    <property type="term" value="F:transcription cis-regulatory region binding"/>
    <property type="evidence" value="ECO:0007669"/>
    <property type="project" value="TreeGrafter"/>
</dbReference>
<dbReference type="STRING" id="690879.TSACC_22570"/>
<dbReference type="PROSITE" id="PS50932">
    <property type="entry name" value="HTH_LACI_2"/>
    <property type="match status" value="1"/>
</dbReference>
<organism evidence="6 7">
    <name type="scientific">Terrimicrobium sacchariphilum</name>
    <dbReference type="NCBI Taxonomy" id="690879"/>
    <lineage>
        <taxon>Bacteria</taxon>
        <taxon>Pseudomonadati</taxon>
        <taxon>Verrucomicrobiota</taxon>
        <taxon>Terrimicrobiia</taxon>
        <taxon>Terrimicrobiales</taxon>
        <taxon>Terrimicrobiaceae</taxon>
        <taxon>Terrimicrobium</taxon>
    </lineage>
</organism>